<evidence type="ECO:0000256" key="4">
    <source>
        <dbReference type="ARBA" id="ARBA00022989"/>
    </source>
</evidence>
<dbReference type="Proteomes" id="UP000661025">
    <property type="component" value="Unassembled WGS sequence"/>
</dbReference>
<reference evidence="8" key="1">
    <citation type="submission" date="2020-09" db="EMBL/GenBank/DDBJ databases">
        <title>Streptomyces canutascabiei sp. nov., which causes potato common scab and is distributed across the world.</title>
        <authorList>
            <person name="Nguyen H.P."/>
            <person name="Weisberg A.J."/>
            <person name="Chang J.H."/>
            <person name="Clarke C.R."/>
        </authorList>
    </citation>
    <scope>NUCLEOTIDE SEQUENCE</scope>
    <source>
        <strain evidence="8">ID-01-6.2a</strain>
    </source>
</reference>
<organism evidence="8 9">
    <name type="scientific">Streptomyces caniscabiei</name>
    <dbReference type="NCBI Taxonomy" id="2746961"/>
    <lineage>
        <taxon>Bacteria</taxon>
        <taxon>Bacillati</taxon>
        <taxon>Actinomycetota</taxon>
        <taxon>Actinomycetes</taxon>
        <taxon>Kitasatosporales</taxon>
        <taxon>Streptomycetaceae</taxon>
        <taxon>Streptomyces</taxon>
    </lineage>
</organism>
<keyword evidence="3 6" id="KW-0812">Transmembrane</keyword>
<dbReference type="InterPro" id="IPR032694">
    <property type="entry name" value="CopC/D"/>
</dbReference>
<gene>
    <name evidence="8" type="ORF">IHE70_41785</name>
</gene>
<comment type="caution">
    <text evidence="8">The sequence shown here is derived from an EMBL/GenBank/DDBJ whole genome shotgun (WGS) entry which is preliminary data.</text>
</comment>
<dbReference type="GO" id="GO:0006825">
    <property type="term" value="P:copper ion transport"/>
    <property type="evidence" value="ECO:0007669"/>
    <property type="project" value="InterPro"/>
</dbReference>
<feature type="transmembrane region" description="Helical" evidence="6">
    <location>
        <begin position="35"/>
        <end position="54"/>
    </location>
</feature>
<dbReference type="PANTHER" id="PTHR34820:SF4">
    <property type="entry name" value="INNER MEMBRANE PROTEIN YEBZ"/>
    <property type="match status" value="1"/>
</dbReference>
<feature type="domain" description="Copper resistance protein D" evidence="7">
    <location>
        <begin position="205"/>
        <end position="302"/>
    </location>
</feature>
<feature type="transmembrane region" description="Helical" evidence="6">
    <location>
        <begin position="250"/>
        <end position="270"/>
    </location>
</feature>
<evidence type="ECO:0000256" key="1">
    <source>
        <dbReference type="ARBA" id="ARBA00004651"/>
    </source>
</evidence>
<accession>A0A927LCT0</accession>
<evidence type="ECO:0000256" key="6">
    <source>
        <dbReference type="SAM" id="Phobius"/>
    </source>
</evidence>
<keyword evidence="4 6" id="KW-1133">Transmembrane helix</keyword>
<feature type="transmembrane region" description="Helical" evidence="6">
    <location>
        <begin position="75"/>
        <end position="97"/>
    </location>
</feature>
<evidence type="ECO:0000259" key="7">
    <source>
        <dbReference type="Pfam" id="PF05425"/>
    </source>
</evidence>
<feature type="transmembrane region" description="Helical" evidence="6">
    <location>
        <begin position="290"/>
        <end position="310"/>
    </location>
</feature>
<name>A0A927LCT0_9ACTN</name>
<keyword evidence="5 6" id="KW-0472">Membrane</keyword>
<evidence type="ECO:0000313" key="9">
    <source>
        <dbReference type="Proteomes" id="UP000661025"/>
    </source>
</evidence>
<sequence length="312" mass="31914">MLVLVAVAALIPLFGPRVALDGTGEAEAPGAGGIALLRTVLLAALCVPVGELFVARLARRVPGAPGQAPRSWAPWAAGAGFVASLGLASAVATGNLVPDSPADMDVGGLHETRDGTLALVEVNAFAAAGLLALSRRPAAQALPLAAVVVAEALRAHPSTDHHDPLVGTGLTLVHLTCAALWAGGLLHVLRTLRTRAWRSSGPGTALLGRYARVATVLLAAVTASGVWSTLRRMPPGTVLDQLTETAYGRALFAKVVLVAAVAVLALWARLRLRRATDDPLGACAPARVEVVLLGAVVAVSALMTALPLPIRW</sequence>
<evidence type="ECO:0000313" key="8">
    <source>
        <dbReference type="EMBL" id="MBD9729602.1"/>
    </source>
</evidence>
<keyword evidence="2" id="KW-1003">Cell membrane</keyword>
<feature type="transmembrane region" description="Helical" evidence="6">
    <location>
        <begin position="169"/>
        <end position="189"/>
    </location>
</feature>
<protein>
    <submittedName>
        <fullName evidence="8">CopD family protein</fullName>
    </submittedName>
</protein>
<dbReference type="GO" id="GO:0005886">
    <property type="term" value="C:plasma membrane"/>
    <property type="evidence" value="ECO:0007669"/>
    <property type="project" value="UniProtKB-SubCell"/>
</dbReference>
<evidence type="ECO:0000256" key="2">
    <source>
        <dbReference type="ARBA" id="ARBA00022475"/>
    </source>
</evidence>
<comment type="subcellular location">
    <subcellularLocation>
        <location evidence="1">Cell membrane</location>
        <topology evidence="1">Multi-pass membrane protein</topology>
    </subcellularLocation>
</comment>
<evidence type="ECO:0000256" key="5">
    <source>
        <dbReference type="ARBA" id="ARBA00023136"/>
    </source>
</evidence>
<feature type="transmembrane region" description="Helical" evidence="6">
    <location>
        <begin position="210"/>
        <end position="230"/>
    </location>
</feature>
<dbReference type="InterPro" id="IPR008457">
    <property type="entry name" value="Cu-R_CopD_dom"/>
</dbReference>
<dbReference type="Pfam" id="PF05425">
    <property type="entry name" value="CopD"/>
    <property type="match status" value="1"/>
</dbReference>
<dbReference type="PANTHER" id="PTHR34820">
    <property type="entry name" value="INNER MEMBRANE PROTEIN YEBZ"/>
    <property type="match status" value="1"/>
</dbReference>
<dbReference type="AlphaFoldDB" id="A0A927LCT0"/>
<proteinExistence type="predicted"/>
<dbReference type="EMBL" id="JACYXT010000029">
    <property type="protein sequence ID" value="MBD9729602.1"/>
    <property type="molecule type" value="Genomic_DNA"/>
</dbReference>
<evidence type="ECO:0000256" key="3">
    <source>
        <dbReference type="ARBA" id="ARBA00022692"/>
    </source>
</evidence>